<sequence>MMALRLFIILTLLPVLYGYSQDLKVKYAENLSKDEQYCVILMGGQSNMVGRGKQIDLDEMMFSNISFFDFGLSPGLINPKDNFGPEIGISMQLSKNNPNKKFILIKYAIGGASLLDWAPNYSKDKAEITGNPQFGSMYNRLIKLTDSLTEGLNAKVKALIWMQGERDARIPEAGKDYYGNFEKLINSVRIDYENQEMPIIFGKINPPKAWFPALDNVVDAQIRISEEIPNTYFIDTDSLEKLNDDIHYSSNGQINLGIKFGEKISELLKNLRGCKLNSV</sequence>
<protein>
    <submittedName>
        <fullName evidence="3">Sialate O-acetylesterase</fullName>
    </submittedName>
</protein>
<dbReference type="Proteomes" id="UP000502928">
    <property type="component" value="Chromosome"/>
</dbReference>
<dbReference type="PANTHER" id="PTHR31988:SF19">
    <property type="entry name" value="9-O-ACETYL-N-ACETYLNEURAMINIC ACID DEACETYLASE-RELATED"/>
    <property type="match status" value="1"/>
</dbReference>
<keyword evidence="4" id="KW-1185">Reference proteome</keyword>
<dbReference type="InterPro" id="IPR005181">
    <property type="entry name" value="SASA"/>
</dbReference>
<dbReference type="Gene3D" id="3.40.50.1110">
    <property type="entry name" value="SGNH hydrolase"/>
    <property type="match status" value="1"/>
</dbReference>
<dbReference type="GO" id="GO:0016788">
    <property type="term" value="F:hydrolase activity, acting on ester bonds"/>
    <property type="evidence" value="ECO:0007669"/>
    <property type="project" value="UniProtKB-ARBA"/>
</dbReference>
<proteinExistence type="predicted"/>
<gene>
    <name evidence="3" type="ORF">GVT53_00910</name>
</gene>
<evidence type="ECO:0000259" key="2">
    <source>
        <dbReference type="Pfam" id="PF03629"/>
    </source>
</evidence>
<dbReference type="KEGG" id="mut:GVT53_00910"/>
<dbReference type="SUPFAM" id="SSF52266">
    <property type="entry name" value="SGNH hydrolase"/>
    <property type="match status" value="1"/>
</dbReference>
<accession>A0A6G7IY94</accession>
<evidence type="ECO:0000256" key="1">
    <source>
        <dbReference type="ARBA" id="ARBA00022801"/>
    </source>
</evidence>
<dbReference type="InterPro" id="IPR052940">
    <property type="entry name" value="Carb_Esterase_6"/>
</dbReference>
<dbReference type="Pfam" id="PF03629">
    <property type="entry name" value="SASA"/>
    <property type="match status" value="1"/>
</dbReference>
<name>A0A6G7IY94_9FLAO</name>
<organism evidence="3 4">
    <name type="scientific">Flagellimonas oceani</name>
    <dbReference type="NCBI Taxonomy" id="2698672"/>
    <lineage>
        <taxon>Bacteria</taxon>
        <taxon>Pseudomonadati</taxon>
        <taxon>Bacteroidota</taxon>
        <taxon>Flavobacteriia</taxon>
        <taxon>Flavobacteriales</taxon>
        <taxon>Flavobacteriaceae</taxon>
        <taxon>Flagellimonas</taxon>
    </lineage>
</organism>
<dbReference type="EMBL" id="CP049616">
    <property type="protein sequence ID" value="QII43308.1"/>
    <property type="molecule type" value="Genomic_DNA"/>
</dbReference>
<reference evidence="3 4" key="1">
    <citation type="submission" date="2020-02" db="EMBL/GenBank/DDBJ databases">
        <title>Complete genome of Muricauda sp. 501str8.</title>
        <authorList>
            <person name="Dong B."/>
            <person name="Zhu S."/>
            <person name="Yang J."/>
            <person name="Chen J."/>
        </authorList>
    </citation>
    <scope>NUCLEOTIDE SEQUENCE [LARGE SCALE GENOMIC DNA]</scope>
    <source>
        <strain evidence="3 4">501str8</strain>
    </source>
</reference>
<dbReference type="RefSeq" id="WP_166247001.1">
    <property type="nucleotide sequence ID" value="NZ_CP049616.1"/>
</dbReference>
<dbReference type="PANTHER" id="PTHR31988">
    <property type="entry name" value="ESTERASE, PUTATIVE (DUF303)-RELATED"/>
    <property type="match status" value="1"/>
</dbReference>
<dbReference type="InterPro" id="IPR036514">
    <property type="entry name" value="SGNH_hydro_sf"/>
</dbReference>
<feature type="domain" description="Sialate O-acetylesterase" evidence="2">
    <location>
        <begin position="81"/>
        <end position="264"/>
    </location>
</feature>
<dbReference type="AlphaFoldDB" id="A0A6G7IY94"/>
<evidence type="ECO:0000313" key="3">
    <source>
        <dbReference type="EMBL" id="QII43308.1"/>
    </source>
</evidence>
<keyword evidence="1" id="KW-0378">Hydrolase</keyword>
<evidence type="ECO:0000313" key="4">
    <source>
        <dbReference type="Proteomes" id="UP000502928"/>
    </source>
</evidence>